<proteinExistence type="predicted"/>
<evidence type="ECO:0000313" key="4">
    <source>
        <dbReference type="Proteomes" id="UP001146793"/>
    </source>
</evidence>
<evidence type="ECO:0000256" key="1">
    <source>
        <dbReference type="ARBA" id="ARBA00022741"/>
    </source>
</evidence>
<dbReference type="FunFam" id="3.40.50.300:FF:000823">
    <property type="entry name" value="Small GTPase RAB, putative"/>
    <property type="match status" value="1"/>
</dbReference>
<reference evidence="3" key="1">
    <citation type="submission" date="2022-08" db="EMBL/GenBank/DDBJ databases">
        <title>Novel sulphate-reducing endosymbionts in the free-living metamonad Anaeramoeba.</title>
        <authorList>
            <person name="Jerlstrom-Hultqvist J."/>
            <person name="Cepicka I."/>
            <person name="Gallot-Lavallee L."/>
            <person name="Salas-Leiva D."/>
            <person name="Curtis B.A."/>
            <person name="Zahonova K."/>
            <person name="Pipaliya S."/>
            <person name="Dacks J."/>
            <person name="Roger A.J."/>
        </authorList>
    </citation>
    <scope>NUCLEOTIDE SEQUENCE</scope>
    <source>
        <strain evidence="3">Busselton2</strain>
    </source>
</reference>
<dbReference type="Gene3D" id="3.40.50.300">
    <property type="entry name" value="P-loop containing nucleotide triphosphate hydrolases"/>
    <property type="match status" value="1"/>
</dbReference>
<dbReference type="InterPro" id="IPR005225">
    <property type="entry name" value="Small_GTP-bd"/>
</dbReference>
<accession>A0AAV7Y798</accession>
<comment type="caution">
    <text evidence="3">The sequence shown here is derived from an EMBL/GenBank/DDBJ whole genome shotgun (WGS) entry which is preliminary data.</text>
</comment>
<feature type="coiled-coil region" evidence="2">
    <location>
        <begin position="165"/>
        <end position="192"/>
    </location>
</feature>
<dbReference type="Pfam" id="PF00071">
    <property type="entry name" value="Ras"/>
    <property type="match status" value="1"/>
</dbReference>
<dbReference type="SMART" id="SM00177">
    <property type="entry name" value="ARF"/>
    <property type="match status" value="1"/>
</dbReference>
<gene>
    <name evidence="3" type="ORF">M0812_28143</name>
</gene>
<dbReference type="SMART" id="SM00176">
    <property type="entry name" value="RAN"/>
    <property type="match status" value="1"/>
</dbReference>
<dbReference type="PROSITE" id="PS51420">
    <property type="entry name" value="RHO"/>
    <property type="match status" value="1"/>
</dbReference>
<keyword evidence="2" id="KW-0175">Coiled coil</keyword>
<dbReference type="SMART" id="SM00175">
    <property type="entry name" value="RAB"/>
    <property type="match status" value="1"/>
</dbReference>
<dbReference type="GO" id="GO:0005525">
    <property type="term" value="F:GTP binding"/>
    <property type="evidence" value="ECO:0007669"/>
    <property type="project" value="InterPro"/>
</dbReference>
<dbReference type="PROSITE" id="PS51419">
    <property type="entry name" value="RAB"/>
    <property type="match status" value="1"/>
</dbReference>
<dbReference type="SMART" id="SM00173">
    <property type="entry name" value="RAS"/>
    <property type="match status" value="1"/>
</dbReference>
<dbReference type="GO" id="GO:0003924">
    <property type="term" value="F:GTPase activity"/>
    <property type="evidence" value="ECO:0007669"/>
    <property type="project" value="InterPro"/>
</dbReference>
<dbReference type="InterPro" id="IPR001806">
    <property type="entry name" value="Small_GTPase"/>
</dbReference>
<dbReference type="EMBL" id="JANTQA010000070">
    <property type="protein sequence ID" value="KAJ3425698.1"/>
    <property type="molecule type" value="Genomic_DNA"/>
</dbReference>
<dbReference type="AlphaFoldDB" id="A0AAV7Y798"/>
<evidence type="ECO:0000313" key="3">
    <source>
        <dbReference type="EMBL" id="KAJ3425698.1"/>
    </source>
</evidence>
<organism evidence="3 4">
    <name type="scientific">Anaeramoeba flamelloides</name>
    <dbReference type="NCBI Taxonomy" id="1746091"/>
    <lineage>
        <taxon>Eukaryota</taxon>
        <taxon>Metamonada</taxon>
        <taxon>Anaeramoebidae</taxon>
        <taxon>Anaeramoeba</taxon>
    </lineage>
</organism>
<dbReference type="PANTHER" id="PTHR47978">
    <property type="match status" value="1"/>
</dbReference>
<name>A0AAV7Y798_9EUKA</name>
<keyword evidence="1" id="KW-0547">Nucleotide-binding</keyword>
<protein>
    <submittedName>
        <fullName evidence="3">Ras and ef-hand domain-containing protein</fullName>
    </submittedName>
</protein>
<dbReference type="PRINTS" id="PR00449">
    <property type="entry name" value="RASTRNSFRMNG"/>
</dbReference>
<dbReference type="NCBIfam" id="TIGR00231">
    <property type="entry name" value="small_GTP"/>
    <property type="match status" value="1"/>
</dbReference>
<sequence>MESQTFKVILLGDSSVGKSSIVINFCEDTFSTSIESTIGAAYILKTINNGNKEIKLQIWDTAGQERYNSLTLLYFRSSQGAIVVYDITDKTTFERAKLWIREIREKEEQKTTIALVGNKTDLKERLVSTEKGSKYAKEEDLLFFETSAKTGEGISKIFLDLIKEMPKNNVDLQKSNENYKELENENYSMKNVDKEFVVKKNKNNSCC</sequence>
<dbReference type="SUPFAM" id="SSF52540">
    <property type="entry name" value="P-loop containing nucleoside triphosphate hydrolases"/>
    <property type="match status" value="1"/>
</dbReference>
<dbReference type="SMART" id="SM00174">
    <property type="entry name" value="RHO"/>
    <property type="match status" value="1"/>
</dbReference>
<dbReference type="InterPro" id="IPR027417">
    <property type="entry name" value="P-loop_NTPase"/>
</dbReference>
<dbReference type="PROSITE" id="PS51421">
    <property type="entry name" value="RAS"/>
    <property type="match status" value="1"/>
</dbReference>
<dbReference type="Proteomes" id="UP001146793">
    <property type="component" value="Unassembled WGS sequence"/>
</dbReference>
<evidence type="ECO:0000256" key="2">
    <source>
        <dbReference type="SAM" id="Coils"/>
    </source>
</evidence>